<evidence type="ECO:0000256" key="1">
    <source>
        <dbReference type="SAM" id="Coils"/>
    </source>
</evidence>
<sequence length="483" mass="53303">MARKPRLGASKYRVLWSGRPLGHETITLNCALSLSPDPQQFFAHDASEILVPFGLFKKKEAEKSVPAPVAPDMPQAGTLSIQDVQSLLDSIESARVQSLSARLAPARDSAARSLASLASIADGMEKEKLKLEELEKRFGSNIENTKRMVVSALRREASSELPQVETLGDAKKFKERMESMIHRFGEVTGSHSKMLNYFLKKHASSMKSELGDLEDLLKDVKAAISTFEQERAPAVRCANTLNTIMQKISSAKADEQAAQATQERISALESDLARLKEELAALAGSSEFAEAKAAAEKLAQAEKKQEQFNAQVAEMFSHVSKALSKYSYGVSKETERRLRVLSEEPWSVLGKQQQHDDMSSYSELLAEVYKSVASGQIPLKDSDRVLQHLASIQSSLPQLQKDAASISAEIAVLRQGKIHDAVQRARDAEMIIAQHEEGLARERQWLDQLKKQVAGTNAEVDALLKEVSETLFSLTGNRYVVSR</sequence>
<organism evidence="2 3">
    <name type="scientific">Nitrososphaera viennensis EN76</name>
    <dbReference type="NCBI Taxonomy" id="926571"/>
    <lineage>
        <taxon>Archaea</taxon>
        <taxon>Nitrososphaerota</taxon>
        <taxon>Nitrososphaeria</taxon>
        <taxon>Nitrososphaerales</taxon>
        <taxon>Nitrososphaeraceae</taxon>
        <taxon>Nitrososphaera</taxon>
    </lineage>
</organism>
<proteinExistence type="predicted"/>
<dbReference type="HOGENOM" id="CLU_626433_0_0_2"/>
<dbReference type="KEGG" id="nvn:NVIE_010770"/>
<reference evidence="2" key="1">
    <citation type="journal article" date="2014" name="Int. J. Syst. Evol. Microbiol.">
        <title>Nitrososphaera viennensis gen. nov., sp. nov., an aerobic and mesophilic, ammonia-oxidizing archaeon from soil and a member of the archaeal phylum Thaumarchaeota.</title>
        <authorList>
            <person name="Stieglmeier M."/>
            <person name="Klingl A."/>
            <person name="Alves R.J."/>
            <person name="Rittmann S.K."/>
            <person name="Melcher M."/>
            <person name="Leisch N."/>
            <person name="Schleper C."/>
        </authorList>
    </citation>
    <scope>NUCLEOTIDE SEQUENCE [LARGE SCALE GENOMIC DNA]</scope>
    <source>
        <strain evidence="2">EN76</strain>
    </source>
</reference>
<evidence type="ECO:0000313" key="3">
    <source>
        <dbReference type="Proteomes" id="UP000027093"/>
    </source>
</evidence>
<dbReference type="EMBL" id="CP007536">
    <property type="protein sequence ID" value="AIC15304.1"/>
    <property type="molecule type" value="Genomic_DNA"/>
</dbReference>
<dbReference type="Proteomes" id="UP000027093">
    <property type="component" value="Chromosome"/>
</dbReference>
<keyword evidence="1" id="KW-0175">Coiled coil</keyword>
<accession>A0A060HF91</accession>
<dbReference type="AlphaFoldDB" id="A0A060HF91"/>
<name>A0A060HF91_9ARCH</name>
<gene>
    <name evidence="2" type="ORF">NVIE_010770</name>
</gene>
<evidence type="ECO:0000313" key="2">
    <source>
        <dbReference type="EMBL" id="AIC15304.1"/>
    </source>
</evidence>
<dbReference type="STRING" id="926571.NVIE_010770"/>
<keyword evidence="3" id="KW-1185">Reference proteome</keyword>
<protein>
    <submittedName>
        <fullName evidence="2">Uncharacterized protein</fullName>
    </submittedName>
</protein>
<reference evidence="2" key="2">
    <citation type="submission" date="2014-04" db="EMBL/GenBank/DDBJ databases">
        <authorList>
            <person name="Kerou M.L."/>
            <person name="Offre P."/>
            <person name="Spang A.M."/>
            <person name="Schleper C."/>
        </authorList>
    </citation>
    <scope>NUCLEOTIDE SEQUENCE</scope>
    <source>
        <strain evidence="2">EN76</strain>
    </source>
</reference>
<feature type="coiled-coil region" evidence="1">
    <location>
        <begin position="203"/>
        <end position="311"/>
    </location>
</feature>